<gene>
    <name evidence="1" type="ORF">CISIN_1g034382mg</name>
</gene>
<reference evidence="1 2" key="1">
    <citation type="submission" date="2014-04" db="EMBL/GenBank/DDBJ databases">
        <authorList>
            <consortium name="International Citrus Genome Consortium"/>
            <person name="Gmitter F."/>
            <person name="Chen C."/>
            <person name="Farmerie W."/>
            <person name="Harkins T."/>
            <person name="Desany B."/>
            <person name="Mohiuddin M."/>
            <person name="Kodira C."/>
            <person name="Borodovsky M."/>
            <person name="Lomsadze A."/>
            <person name="Burns P."/>
            <person name="Jenkins J."/>
            <person name="Prochnik S."/>
            <person name="Shu S."/>
            <person name="Chapman J."/>
            <person name="Pitluck S."/>
            <person name="Schmutz J."/>
            <person name="Rokhsar D."/>
        </authorList>
    </citation>
    <scope>NUCLEOTIDE SEQUENCE</scope>
</reference>
<sequence length="96" mass="11208">MASIVNMQTRIARRLSNTSLRYWIIEFLRRQPKERQYRALVLRFIKDRTAALLLVEVGLQATAWVSVGAQIGDEVEVKVEEAHPRDDIIYLKEVVR</sequence>
<dbReference type="EMBL" id="KK790966">
    <property type="protein sequence ID" value="KDO37361.1"/>
    <property type="molecule type" value="Genomic_DNA"/>
</dbReference>
<dbReference type="STRING" id="2711.A0A067DFD6"/>
<keyword evidence="2" id="KW-1185">Reference proteome</keyword>
<proteinExistence type="predicted"/>
<evidence type="ECO:0000313" key="1">
    <source>
        <dbReference type="EMBL" id="KDO37361.1"/>
    </source>
</evidence>
<accession>A0A067DFD6</accession>
<dbReference type="Proteomes" id="UP000027120">
    <property type="component" value="Unassembled WGS sequence"/>
</dbReference>
<dbReference type="AlphaFoldDB" id="A0A067DFD6"/>
<organism evidence="1 2">
    <name type="scientific">Citrus sinensis</name>
    <name type="common">Sweet orange</name>
    <name type="synonym">Citrus aurantium var. sinensis</name>
    <dbReference type="NCBI Taxonomy" id="2711"/>
    <lineage>
        <taxon>Eukaryota</taxon>
        <taxon>Viridiplantae</taxon>
        <taxon>Streptophyta</taxon>
        <taxon>Embryophyta</taxon>
        <taxon>Tracheophyta</taxon>
        <taxon>Spermatophyta</taxon>
        <taxon>Magnoliopsida</taxon>
        <taxon>eudicotyledons</taxon>
        <taxon>Gunneridae</taxon>
        <taxon>Pentapetalae</taxon>
        <taxon>rosids</taxon>
        <taxon>malvids</taxon>
        <taxon>Sapindales</taxon>
        <taxon>Rutaceae</taxon>
        <taxon>Aurantioideae</taxon>
        <taxon>Citrus</taxon>
    </lineage>
</organism>
<protein>
    <recommendedName>
        <fullName evidence="3">TRAM domain-containing protein</fullName>
    </recommendedName>
</protein>
<evidence type="ECO:0008006" key="3">
    <source>
        <dbReference type="Google" id="ProtNLM"/>
    </source>
</evidence>
<evidence type="ECO:0000313" key="2">
    <source>
        <dbReference type="Proteomes" id="UP000027120"/>
    </source>
</evidence>
<dbReference type="SMR" id="A0A067DFD6"/>
<name>A0A067DFD6_CITSI</name>